<dbReference type="GO" id="GO:0051879">
    <property type="term" value="F:Hsp90 protein binding"/>
    <property type="evidence" value="ECO:0007669"/>
    <property type="project" value="TreeGrafter"/>
</dbReference>
<dbReference type="InterPro" id="IPR038528">
    <property type="entry name" value="TEL2_C_sf"/>
</dbReference>
<keyword evidence="5" id="KW-1185">Reference proteome</keyword>
<protein>
    <recommendedName>
        <fullName evidence="3">Telomere length regulation protein conserved domain-containing protein</fullName>
    </recommendedName>
</protein>
<dbReference type="InterPro" id="IPR019337">
    <property type="entry name" value="Telomere_length_regulation_dom"/>
</dbReference>
<dbReference type="AlphaFoldDB" id="A0A166JGU2"/>
<sequence>MAVPLPESINDPIRDVIARLQSPVPDLSTLLSLLCNVLDALKLLEPHYKKYANGLVPQGALNLRRHVPPLQRALLEYVIPTWESTLVEEGKATLLVLFFCPETKAVTSSANVAGEIALIAYSTLLSLPLTDFSVRMLERLSDRRCYPVDRLHSEIFSVSNSDSSEKKLLTWADCIRNVVAVPSKVANAAGKSVPSALEQGAYFDSVSQRCEFLLFTLSHNPISQENTSALTLLVTKLANVGLFPSHPPTARSQCSFWQSIMPIVSRRLCSEGHIAYANLFSQVLQSVPSAMAQQTIFVSLLASIDVLKSPLDPSPSQRAVIKRDAALLQNIVGRPSSETQELWENVSAVLLDRPWDESVARILACWVTGAGIGDVNYEALEIFLTRIVEIWTSPEYIKHALLAQHHYLTTLLLVTASYFPAASPQLMSLALSSAFISGIGCYISGLDHSVRRCGMLAAEVIAHRTDKKLDFGDWEGNDHGKPWARQLRLLISARDVDADLDILKDVPLPIDQSVDYTVVPEMMPHAGEHLKSTKPAKPKAVILKTGYDSDDSLTGYASPPSSRSASPTPSELEEIERDPTLRVGIKKIPRPVYLVQLGELVRNTGGKSGEPQEEADKIEMALNCGEELIRKKQGYGVELEENAANLVYGFVGLQDNFDLADFETKRQGILMALASCCPKVAAPSMIEEFFKNQYSTGQRYTMLNALALAARELASLPVPTSLVQPQKSGTAAFPSKKLPATLHRKYLTEGGQDTGPVKQLLDDISGAAIDRGKDATADKVPNLVRERQLRLRKPAKISEVRQGTIAIAAQPPTRVPFTEVAAECFIAPMINRFWLFLRNEQTREARTAFQEPLYRYKGGGAGLILNPIVLTHFLSTLAILMHASQNAPQWLAILAPDALELAVTLGTRPISQSDDDSQNTDEQSKERGKQASVLTTALELVLIVLDGCLELDDGRSIGLDNTTLLLGAGEWAQEIFSNLEKGARVEGGGGSQEIRLKRAAAGVLLKVDELTSRWRRSMVDVR</sequence>
<feature type="domain" description="Telomere length regulation protein conserved" evidence="3">
    <location>
        <begin position="591"/>
        <end position="710"/>
    </location>
</feature>
<dbReference type="EMBL" id="KV417552">
    <property type="protein sequence ID" value="KZP20843.1"/>
    <property type="molecule type" value="Genomic_DNA"/>
</dbReference>
<reference evidence="4 5" key="1">
    <citation type="journal article" date="2016" name="Mol. Biol. Evol.">
        <title>Comparative Genomics of Early-Diverging Mushroom-Forming Fungi Provides Insights into the Origins of Lignocellulose Decay Capabilities.</title>
        <authorList>
            <person name="Nagy L.G."/>
            <person name="Riley R."/>
            <person name="Tritt A."/>
            <person name="Adam C."/>
            <person name="Daum C."/>
            <person name="Floudas D."/>
            <person name="Sun H."/>
            <person name="Yadav J.S."/>
            <person name="Pangilinan J."/>
            <person name="Larsson K.H."/>
            <person name="Matsuura K."/>
            <person name="Barry K."/>
            <person name="Labutti K."/>
            <person name="Kuo R."/>
            <person name="Ohm R.A."/>
            <person name="Bhattacharya S.S."/>
            <person name="Shirouzu T."/>
            <person name="Yoshinaga Y."/>
            <person name="Martin F.M."/>
            <person name="Grigoriev I.V."/>
            <person name="Hibbett D.S."/>
        </authorList>
    </citation>
    <scope>NUCLEOTIDE SEQUENCE [LARGE SCALE GENOMIC DNA]</scope>
    <source>
        <strain evidence="4 5">CBS 109695</strain>
    </source>
</reference>
<dbReference type="OrthoDB" id="10254187at2759"/>
<dbReference type="InterPro" id="IPR051970">
    <property type="entry name" value="TEL2_Regulation"/>
</dbReference>
<dbReference type="STRING" id="436010.A0A166JGU2"/>
<organism evidence="4 5">
    <name type="scientific">Athelia psychrophila</name>
    <dbReference type="NCBI Taxonomy" id="1759441"/>
    <lineage>
        <taxon>Eukaryota</taxon>
        <taxon>Fungi</taxon>
        <taxon>Dikarya</taxon>
        <taxon>Basidiomycota</taxon>
        <taxon>Agaricomycotina</taxon>
        <taxon>Agaricomycetes</taxon>
        <taxon>Agaricomycetidae</taxon>
        <taxon>Atheliales</taxon>
        <taxon>Atheliaceae</taxon>
        <taxon>Athelia</taxon>
    </lineage>
</organism>
<dbReference type="Proteomes" id="UP000076532">
    <property type="component" value="Unassembled WGS sequence"/>
</dbReference>
<evidence type="ECO:0000313" key="5">
    <source>
        <dbReference type="Proteomes" id="UP000076532"/>
    </source>
</evidence>
<dbReference type="GO" id="GO:0042162">
    <property type="term" value="F:telomeric DNA binding"/>
    <property type="evidence" value="ECO:0007669"/>
    <property type="project" value="TreeGrafter"/>
</dbReference>
<feature type="region of interest" description="Disordered" evidence="2">
    <location>
        <begin position="910"/>
        <end position="930"/>
    </location>
</feature>
<feature type="compositionally biased region" description="Low complexity" evidence="2">
    <location>
        <begin position="558"/>
        <end position="570"/>
    </location>
</feature>
<dbReference type="Gene3D" id="1.25.40.720">
    <property type="entry name" value="Telomere length regulation protein 2, C-terminal domain"/>
    <property type="match status" value="1"/>
</dbReference>
<dbReference type="PANTHER" id="PTHR15830">
    <property type="entry name" value="TELOMERE LENGTH REGULATION PROTEIN TEL2 FAMILY MEMBER"/>
    <property type="match status" value="1"/>
</dbReference>
<dbReference type="Pfam" id="PF10193">
    <property type="entry name" value="Telomere_reg-2"/>
    <property type="match status" value="1"/>
</dbReference>
<proteinExistence type="inferred from homology"/>
<gene>
    <name evidence="4" type="ORF">FIBSPDRAFT_741757</name>
</gene>
<dbReference type="PANTHER" id="PTHR15830:SF10">
    <property type="entry name" value="TELOMERE LENGTH REGULATION PROTEIN TEL2 HOMOLOG"/>
    <property type="match status" value="1"/>
</dbReference>
<accession>A0A166JGU2</accession>
<dbReference type="GO" id="GO:0051083">
    <property type="term" value="P:'de novo' cotranslational protein folding"/>
    <property type="evidence" value="ECO:0007669"/>
    <property type="project" value="TreeGrafter"/>
</dbReference>
<dbReference type="GO" id="GO:0005829">
    <property type="term" value="C:cytosol"/>
    <property type="evidence" value="ECO:0007669"/>
    <property type="project" value="TreeGrafter"/>
</dbReference>
<evidence type="ECO:0000256" key="2">
    <source>
        <dbReference type="SAM" id="MobiDB-lite"/>
    </source>
</evidence>
<comment type="similarity">
    <text evidence="1">Belongs to the TEL2 family.</text>
</comment>
<feature type="region of interest" description="Disordered" evidence="2">
    <location>
        <begin position="552"/>
        <end position="578"/>
    </location>
</feature>
<name>A0A166JGU2_9AGAM</name>
<evidence type="ECO:0000256" key="1">
    <source>
        <dbReference type="ARBA" id="ARBA00006133"/>
    </source>
</evidence>
<evidence type="ECO:0000313" key="4">
    <source>
        <dbReference type="EMBL" id="KZP20843.1"/>
    </source>
</evidence>
<evidence type="ECO:0000259" key="3">
    <source>
        <dbReference type="Pfam" id="PF10193"/>
    </source>
</evidence>